<protein>
    <submittedName>
        <fullName evidence="1">Uncharacterized protein</fullName>
    </submittedName>
</protein>
<reference evidence="1" key="1">
    <citation type="submission" date="2018-05" db="EMBL/GenBank/DDBJ databases">
        <authorList>
            <person name="Lanie J.A."/>
            <person name="Ng W.-L."/>
            <person name="Kazmierczak K.M."/>
            <person name="Andrzejewski T.M."/>
            <person name="Davidsen T.M."/>
            <person name="Wayne K.J."/>
            <person name="Tettelin H."/>
            <person name="Glass J.I."/>
            <person name="Rusch D."/>
            <person name="Podicherti R."/>
            <person name="Tsui H.-C.T."/>
            <person name="Winkler M.E."/>
        </authorList>
    </citation>
    <scope>NUCLEOTIDE SEQUENCE</scope>
</reference>
<accession>A0A381PNF1</accession>
<name>A0A381PNF1_9ZZZZ</name>
<organism evidence="1">
    <name type="scientific">marine metagenome</name>
    <dbReference type="NCBI Taxonomy" id="408172"/>
    <lineage>
        <taxon>unclassified sequences</taxon>
        <taxon>metagenomes</taxon>
        <taxon>ecological metagenomes</taxon>
    </lineage>
</organism>
<dbReference type="AlphaFoldDB" id="A0A381PNF1"/>
<dbReference type="EMBL" id="UINC01001039">
    <property type="protein sequence ID" value="SUZ68556.1"/>
    <property type="molecule type" value="Genomic_DNA"/>
</dbReference>
<evidence type="ECO:0000313" key="1">
    <source>
        <dbReference type="EMBL" id="SUZ68556.1"/>
    </source>
</evidence>
<sequence length="40" mass="4341">MSIVGTRIKLAVFGKDKAIKGQFFLADPLAVVLNLRPSII</sequence>
<proteinExistence type="predicted"/>
<gene>
    <name evidence="1" type="ORF">METZ01_LOCUS21410</name>
</gene>